<name>A0A1D2VQ33_9ASCO</name>
<dbReference type="RefSeq" id="XP_020049972.1">
    <property type="nucleotide sequence ID" value="XM_020192305.1"/>
</dbReference>
<proteinExistence type="predicted"/>
<dbReference type="FunCoup" id="A0A1D2VQ33">
    <property type="interactions" value="353"/>
</dbReference>
<accession>A0A1D2VQ33</accession>
<evidence type="ECO:0000313" key="1">
    <source>
        <dbReference type="EMBL" id="ODV63665.1"/>
    </source>
</evidence>
<keyword evidence="2" id="KW-1185">Reference proteome</keyword>
<gene>
    <name evidence="1" type="ORF">ASCRUDRAFT_73473</name>
</gene>
<dbReference type="InterPro" id="IPR027417">
    <property type="entry name" value="P-loop_NTPase"/>
</dbReference>
<dbReference type="PANTHER" id="PTHR10285">
    <property type="entry name" value="URIDINE KINASE"/>
    <property type="match status" value="1"/>
</dbReference>
<reference evidence="2" key="1">
    <citation type="submission" date="2016-05" db="EMBL/GenBank/DDBJ databases">
        <title>Comparative genomics of biotechnologically important yeasts.</title>
        <authorList>
            <consortium name="DOE Joint Genome Institute"/>
            <person name="Riley R."/>
            <person name="Haridas S."/>
            <person name="Wolfe K.H."/>
            <person name="Lopes M.R."/>
            <person name="Hittinger C.T."/>
            <person name="Goker M."/>
            <person name="Salamov A."/>
            <person name="Wisecaver J."/>
            <person name="Long T.M."/>
            <person name="Aerts A.L."/>
            <person name="Barry K."/>
            <person name="Choi C."/>
            <person name="Clum A."/>
            <person name="Coughlan A.Y."/>
            <person name="Deshpande S."/>
            <person name="Douglass A.P."/>
            <person name="Hanson S.J."/>
            <person name="Klenk H.-P."/>
            <person name="Labutti K."/>
            <person name="Lapidus A."/>
            <person name="Lindquist E."/>
            <person name="Lipzen A."/>
            <person name="Meier-Kolthoff J.P."/>
            <person name="Ohm R.A."/>
            <person name="Otillar R.P."/>
            <person name="Pangilinan J."/>
            <person name="Peng Y."/>
            <person name="Rokas A."/>
            <person name="Rosa C.A."/>
            <person name="Scheuner C."/>
            <person name="Sibirny A.A."/>
            <person name="Slot J.C."/>
            <person name="Stielow J.B."/>
            <person name="Sun H."/>
            <person name="Kurtzman C.P."/>
            <person name="Blackwell M."/>
            <person name="Grigoriev I.V."/>
            <person name="Jeffries T.W."/>
        </authorList>
    </citation>
    <scope>NUCLEOTIDE SEQUENCE [LARGE SCALE GENOMIC DNA]</scope>
    <source>
        <strain evidence="2">DSM 1968</strain>
    </source>
</reference>
<dbReference type="GO" id="GO:0016787">
    <property type="term" value="F:hydrolase activity"/>
    <property type="evidence" value="ECO:0007669"/>
    <property type="project" value="UniProtKB-KW"/>
</dbReference>
<dbReference type="STRING" id="1344418.A0A1D2VQ33"/>
<dbReference type="AlphaFoldDB" id="A0A1D2VQ33"/>
<dbReference type="GeneID" id="30965941"/>
<dbReference type="EMBL" id="KV454475">
    <property type="protein sequence ID" value="ODV63665.1"/>
    <property type="molecule type" value="Genomic_DNA"/>
</dbReference>
<keyword evidence="1" id="KW-0378">Hydrolase</keyword>
<dbReference type="SUPFAM" id="SSF52540">
    <property type="entry name" value="P-loop containing nucleoside triphosphate hydrolases"/>
    <property type="match status" value="1"/>
</dbReference>
<dbReference type="Gene3D" id="3.40.50.300">
    <property type="entry name" value="P-loop containing nucleotide triphosphate hydrolases"/>
    <property type="match status" value="1"/>
</dbReference>
<sequence>MGSKLQVSLDYLIPIINHWDFDATPIIVGVMGPQGSGKSYLSSHLSASLTDLYPHLHTITISSDDLYLTHEKQLSLINDYPNNQLITSGRGLPGTHDIPLLKDIFSKVIERNTNYSIPTYDKSKNQGKGDRSSTDQWIRIGDRPVDILIFEGWFNGFLPINDRNALYQKWETSELLNKLDFENEIVLIDGLLNDYVDLWHNFNCFIYFDVEDLEYVYKWRIQQEHELIQIKGIGMTDSQVRKFVDRYIPVYLLYYDQLKRNGFSNPHLQTNVLFKDNLKISLGPERDIIRFKTFSSLRSKF</sequence>
<organism evidence="1 2">
    <name type="scientific">Ascoidea rubescens DSM 1968</name>
    <dbReference type="NCBI Taxonomy" id="1344418"/>
    <lineage>
        <taxon>Eukaryota</taxon>
        <taxon>Fungi</taxon>
        <taxon>Dikarya</taxon>
        <taxon>Ascomycota</taxon>
        <taxon>Saccharomycotina</taxon>
        <taxon>Saccharomycetes</taxon>
        <taxon>Ascoideaceae</taxon>
        <taxon>Ascoidea</taxon>
    </lineage>
</organism>
<dbReference type="InParanoid" id="A0A1D2VQ33"/>
<dbReference type="OrthoDB" id="347435at2759"/>
<evidence type="ECO:0000313" key="2">
    <source>
        <dbReference type="Proteomes" id="UP000095038"/>
    </source>
</evidence>
<protein>
    <submittedName>
        <fullName evidence="1">p-loop containing nucleoside triphosphate hydrolase protein</fullName>
    </submittedName>
</protein>
<dbReference type="Proteomes" id="UP000095038">
    <property type="component" value="Unassembled WGS sequence"/>
</dbReference>